<dbReference type="InterPro" id="IPR003173">
    <property type="entry name" value="PC4_C"/>
</dbReference>
<feature type="domain" description="Transcriptional coactivator p15 (PC4) C-terminal" evidence="2">
    <location>
        <begin position="38"/>
        <end position="89"/>
    </location>
</feature>
<accession>A0AAV6NYH5</accession>
<dbReference type="GO" id="GO:0003713">
    <property type="term" value="F:transcription coactivator activity"/>
    <property type="evidence" value="ECO:0007669"/>
    <property type="project" value="InterPro"/>
</dbReference>
<dbReference type="FunFam" id="2.30.31.10:FF:000005">
    <property type="entry name" value="Putative transcriptional co-activator"/>
    <property type="match status" value="1"/>
</dbReference>
<dbReference type="Pfam" id="PF02229">
    <property type="entry name" value="PC4"/>
    <property type="match status" value="1"/>
</dbReference>
<organism evidence="3 4">
    <name type="scientific">Cucurbita argyrosperma subsp. sororia</name>
    <dbReference type="NCBI Taxonomy" id="37648"/>
    <lineage>
        <taxon>Eukaryota</taxon>
        <taxon>Viridiplantae</taxon>
        <taxon>Streptophyta</taxon>
        <taxon>Embryophyta</taxon>
        <taxon>Tracheophyta</taxon>
        <taxon>Spermatophyta</taxon>
        <taxon>Magnoliopsida</taxon>
        <taxon>eudicotyledons</taxon>
        <taxon>Gunneridae</taxon>
        <taxon>Pentapetalae</taxon>
        <taxon>rosids</taxon>
        <taxon>fabids</taxon>
        <taxon>Cucurbitales</taxon>
        <taxon>Cucurbitaceae</taxon>
        <taxon>Cucurbiteae</taxon>
        <taxon>Cucurbita</taxon>
    </lineage>
</organism>
<feature type="non-terminal residue" evidence="3">
    <location>
        <position position="1"/>
    </location>
</feature>
<dbReference type="GO" id="GO:0003677">
    <property type="term" value="F:DNA binding"/>
    <property type="evidence" value="ECO:0007669"/>
    <property type="project" value="InterPro"/>
</dbReference>
<dbReference type="PANTHER" id="PTHR13215">
    <property type="entry name" value="RNA POLYMERASE II TRANSCRIPTIONAL COACTIVATOR"/>
    <property type="match status" value="1"/>
</dbReference>
<feature type="compositionally biased region" description="Basic and acidic residues" evidence="1">
    <location>
        <begin position="7"/>
        <end position="29"/>
    </location>
</feature>
<sequence>MSARGKRKDDEDHVSEGDAPPKKTFRKDSDETDEIVVCEISKNRRVMVRNWQGKIVVDIREFYVKDGKQMPGKKGISLSLDQWNVLRNHVDEIDKAVNENSLANGLVFGGNEDQRAGYISSWSKPIRPGGAHLSLYDNWVASFPNYMSRSKKNMEP</sequence>
<reference evidence="3 4" key="1">
    <citation type="journal article" date="2021" name="Hortic Res">
        <title>The domestication of Cucurbita argyrosperma as revealed by the genome of its wild relative.</title>
        <authorList>
            <person name="Barrera-Redondo J."/>
            <person name="Sanchez-de la Vega G."/>
            <person name="Aguirre-Liguori J.A."/>
            <person name="Castellanos-Morales G."/>
            <person name="Gutierrez-Guerrero Y.T."/>
            <person name="Aguirre-Dugua X."/>
            <person name="Aguirre-Planter E."/>
            <person name="Tenaillon M.I."/>
            <person name="Lira-Saade R."/>
            <person name="Eguiarte L.E."/>
        </authorList>
    </citation>
    <scope>NUCLEOTIDE SEQUENCE [LARGE SCALE GENOMIC DNA]</scope>
    <source>
        <strain evidence="3">JBR-2021</strain>
    </source>
</reference>
<dbReference type="InterPro" id="IPR045125">
    <property type="entry name" value="Sub1/Tcp4-like"/>
</dbReference>
<evidence type="ECO:0000256" key="1">
    <source>
        <dbReference type="SAM" id="MobiDB-lite"/>
    </source>
</evidence>
<evidence type="ECO:0000313" key="4">
    <source>
        <dbReference type="Proteomes" id="UP000685013"/>
    </source>
</evidence>
<evidence type="ECO:0000313" key="3">
    <source>
        <dbReference type="EMBL" id="KAG6603408.1"/>
    </source>
</evidence>
<keyword evidence="4" id="KW-1185">Reference proteome</keyword>
<dbReference type="AlphaFoldDB" id="A0AAV6NYH5"/>
<feature type="region of interest" description="Disordered" evidence="1">
    <location>
        <begin position="1"/>
        <end position="31"/>
    </location>
</feature>
<evidence type="ECO:0000259" key="2">
    <source>
        <dbReference type="Pfam" id="PF02229"/>
    </source>
</evidence>
<dbReference type="GO" id="GO:0060261">
    <property type="term" value="P:positive regulation of transcription initiation by RNA polymerase II"/>
    <property type="evidence" value="ECO:0007669"/>
    <property type="project" value="InterPro"/>
</dbReference>
<dbReference type="Proteomes" id="UP000685013">
    <property type="component" value="Chromosome 3"/>
</dbReference>
<comment type="caution">
    <text evidence="3">The sequence shown here is derived from an EMBL/GenBank/DDBJ whole genome shotgun (WGS) entry which is preliminary data.</text>
</comment>
<gene>
    <name evidence="3" type="primary">KIWI</name>
    <name evidence="3" type="ORF">SDJN03_04017</name>
</gene>
<proteinExistence type="predicted"/>
<name>A0AAV6NYH5_9ROSI</name>
<protein>
    <submittedName>
        <fullName evidence="3">RNA polymerase II transcriptional coactivator KIWI</fullName>
    </submittedName>
</protein>
<dbReference type="EMBL" id="JAGKQH010000003">
    <property type="protein sequence ID" value="KAG6603408.1"/>
    <property type="molecule type" value="Genomic_DNA"/>
</dbReference>